<dbReference type="PROSITE" id="PS00383">
    <property type="entry name" value="TYR_PHOSPHATASE_1"/>
    <property type="match status" value="1"/>
</dbReference>
<dbReference type="InterPro" id="IPR029021">
    <property type="entry name" value="Prot-tyrosine_phosphatase-like"/>
</dbReference>
<evidence type="ECO:0000313" key="3">
    <source>
        <dbReference type="Proteomes" id="UP001290861"/>
    </source>
</evidence>
<dbReference type="PROSITE" id="PS50056">
    <property type="entry name" value="TYR_PHOSPHATASE_2"/>
    <property type="match status" value="1"/>
</dbReference>
<protein>
    <submittedName>
        <fullName evidence="2">Dual specificity protein phosphatase family protein</fullName>
    </submittedName>
</protein>
<dbReference type="Pfam" id="PF22785">
    <property type="entry name" value="Tc-R-P"/>
    <property type="match status" value="1"/>
</dbReference>
<dbReference type="InterPro" id="IPR050561">
    <property type="entry name" value="PTP"/>
</dbReference>
<dbReference type="EMBL" id="JARVCO010000010">
    <property type="protein sequence ID" value="MDZ8118842.1"/>
    <property type="molecule type" value="Genomic_DNA"/>
</dbReference>
<evidence type="ECO:0000259" key="1">
    <source>
        <dbReference type="PROSITE" id="PS50056"/>
    </source>
</evidence>
<reference evidence="2 3" key="1">
    <citation type="journal article" date="2024" name="Appl. Environ. Microbiol.">
        <title>Pontiella agarivorans sp. nov., a novel marine anaerobic bacterium capable of degrading macroalgal polysaccharides and fixing nitrogen.</title>
        <authorList>
            <person name="Liu N."/>
            <person name="Kivenson V."/>
            <person name="Peng X."/>
            <person name="Cui Z."/>
            <person name="Lankiewicz T.S."/>
            <person name="Gosselin K.M."/>
            <person name="English C.J."/>
            <person name="Blair E.M."/>
            <person name="O'Malley M.A."/>
            <person name="Valentine D.L."/>
        </authorList>
    </citation>
    <scope>NUCLEOTIDE SEQUENCE [LARGE SCALE GENOMIC DNA]</scope>
    <source>
        <strain evidence="2 3">NLcol2</strain>
    </source>
</reference>
<organism evidence="2 3">
    <name type="scientific">Pontiella agarivorans</name>
    <dbReference type="NCBI Taxonomy" id="3038953"/>
    <lineage>
        <taxon>Bacteria</taxon>
        <taxon>Pseudomonadati</taxon>
        <taxon>Kiritimatiellota</taxon>
        <taxon>Kiritimatiellia</taxon>
        <taxon>Kiritimatiellales</taxon>
        <taxon>Pontiellaceae</taxon>
        <taxon>Pontiella</taxon>
    </lineage>
</organism>
<name>A0ABU5MXB2_9BACT</name>
<dbReference type="RefSeq" id="WP_322608635.1">
    <property type="nucleotide sequence ID" value="NZ_JARVCO010000010.1"/>
</dbReference>
<gene>
    <name evidence="2" type="ORF">P9H32_09395</name>
</gene>
<dbReference type="Gene3D" id="3.90.190.10">
    <property type="entry name" value="Protein tyrosine phosphatase superfamily"/>
    <property type="match status" value="1"/>
</dbReference>
<dbReference type="InterPro" id="IPR000387">
    <property type="entry name" value="Tyr_Pase_dom"/>
</dbReference>
<dbReference type="Proteomes" id="UP001290861">
    <property type="component" value="Unassembled WGS sequence"/>
</dbReference>
<dbReference type="InterPro" id="IPR016130">
    <property type="entry name" value="Tyr_Pase_AS"/>
</dbReference>
<proteinExistence type="predicted"/>
<evidence type="ECO:0000313" key="2">
    <source>
        <dbReference type="EMBL" id="MDZ8118842.1"/>
    </source>
</evidence>
<sequence length="177" mass="20105">MFLFGRKEETCVEIPLDAKGRLYVSPMPFGPYDPGNALLKIYKHRKIQFAVMLVTDVELARKAKKDVIKIYKDNGIEPIRFPIADYTSPELHAFSKVVDKIVGYLRAGANVAVHCNAGVGRTGVMTGCIVRDFMGIDAEEARTYIRQFMQTNMTDEQRRLMARFSPLSARLKEQNEQ</sequence>
<accession>A0ABU5MXB2</accession>
<comment type="caution">
    <text evidence="2">The sequence shown here is derived from an EMBL/GenBank/DDBJ whole genome shotgun (WGS) entry which is preliminary data.</text>
</comment>
<dbReference type="SUPFAM" id="SSF52799">
    <property type="entry name" value="(Phosphotyrosine protein) phosphatases II"/>
    <property type="match status" value="1"/>
</dbReference>
<dbReference type="PANTHER" id="PTHR23339">
    <property type="entry name" value="TYROSINE SPECIFIC PROTEIN PHOSPHATASE AND DUAL SPECIFICITY PROTEIN PHOSPHATASE"/>
    <property type="match status" value="1"/>
</dbReference>
<keyword evidence="3" id="KW-1185">Reference proteome</keyword>
<feature type="domain" description="Tyrosine specific protein phosphatases" evidence="1">
    <location>
        <begin position="92"/>
        <end position="160"/>
    </location>
</feature>